<dbReference type="KEGG" id="tng:GSTEN00019965G001"/>
<proteinExistence type="predicted"/>
<evidence type="ECO:0000313" key="2">
    <source>
        <dbReference type="EMBL" id="CAG01258.1"/>
    </source>
</evidence>
<reference evidence="2" key="1">
    <citation type="journal article" date="2004" name="Nature">
        <title>Genome duplication in the teleost fish Tetraodon nigroviridis reveals the early vertebrate proto-karyotype.</title>
        <authorList>
            <person name="Jaillon O."/>
            <person name="Aury J.-M."/>
            <person name="Brunet F."/>
            <person name="Petit J.-L."/>
            <person name="Stange-Thomann N."/>
            <person name="Mauceli E."/>
            <person name="Bouneau L."/>
            <person name="Fischer C."/>
            <person name="Ozouf-Costaz C."/>
            <person name="Bernot A."/>
            <person name="Nicaud S."/>
            <person name="Jaffe D."/>
            <person name="Fisher S."/>
            <person name="Lutfalla G."/>
            <person name="Dossat C."/>
            <person name="Segurens B."/>
            <person name="Dasilva C."/>
            <person name="Salanoubat M."/>
            <person name="Levy M."/>
            <person name="Boudet N."/>
            <person name="Castellano S."/>
            <person name="Anthouard V."/>
            <person name="Jubin C."/>
            <person name="Castelli V."/>
            <person name="Katinka M."/>
            <person name="Vacherie B."/>
            <person name="Biemont C."/>
            <person name="Skalli Z."/>
            <person name="Cattolico L."/>
            <person name="Poulain J."/>
            <person name="De Berardinis V."/>
            <person name="Cruaud C."/>
            <person name="Duprat S."/>
            <person name="Brottier P."/>
            <person name="Coutanceau J.-P."/>
            <person name="Gouzy J."/>
            <person name="Parra G."/>
            <person name="Lardier G."/>
            <person name="Chapple C."/>
            <person name="McKernan K.J."/>
            <person name="McEwan P."/>
            <person name="Bosak S."/>
            <person name="Kellis M."/>
            <person name="Volff J.-N."/>
            <person name="Guigo R."/>
            <person name="Zody M.C."/>
            <person name="Mesirov J."/>
            <person name="Lindblad-Toh K."/>
            <person name="Birren B."/>
            <person name="Nusbaum C."/>
            <person name="Kahn D."/>
            <person name="Robinson-Rechavi M."/>
            <person name="Laudet V."/>
            <person name="Schachter V."/>
            <person name="Quetier F."/>
            <person name="Saurin W."/>
            <person name="Scarpelli C."/>
            <person name="Wincker P."/>
            <person name="Lander E.S."/>
            <person name="Weissenbach J."/>
            <person name="Roest Crollius H."/>
        </authorList>
    </citation>
    <scope>NUCLEOTIDE SEQUENCE [LARGE SCALE GENOMIC DNA]</scope>
</reference>
<sequence length="437" mass="45963">MESVQGSDATSPAQAGVRSRPDRILGLSSLGLPELSSTTGHCRNLFSPGPTTVLSPVTNLALDMDNLAGLGSQYDTPKRRNPPVEKVPSFASDVSSDAGLKGPSSSPAGSSTKRCRSGGSTPFQSSCRLSARPPRTRTATGYSARGRRARRPRLWARTRRTCRRRALSSRSPPSRRPARAGAPSPAATPRTPWPGAPAPPPPSWCVPPPHCHANRAASGEMTPDLCPLSSPRLRRSSSRAPPTAAPCSCGARPTRPPCATTRTTASWRCWTATWRCGVPLRPCSGVPPANANICCPAGRVRDADGLGQPADGSAGGRRRSPGFPRGPLAASEPLPLPVHAHPAVPALGQAPRLSRRRSHARQGEEAAQPGRLARHQPGAGAGVSQSGLFSAPEVQILLPDRHREAPGRGGRRQSADRGFHQGERGDGRLRLLPAPLV</sequence>
<name>Q4SDM4_TETNG</name>
<comment type="caution">
    <text evidence="2">The sequence shown here is derived from an EMBL/GenBank/DDBJ whole genome shotgun (WGS) entry which is preliminary data.</text>
</comment>
<feature type="region of interest" description="Disordered" evidence="1">
    <location>
        <begin position="305"/>
        <end position="437"/>
    </location>
</feature>
<feature type="compositionally biased region" description="Polar residues" evidence="1">
    <location>
        <begin position="103"/>
        <end position="128"/>
    </location>
</feature>
<protein>
    <submittedName>
        <fullName evidence="2">(spotted green pufferfish) hypothetical protein</fullName>
    </submittedName>
</protein>
<feature type="compositionally biased region" description="Low complexity" evidence="1">
    <location>
        <begin position="337"/>
        <end position="347"/>
    </location>
</feature>
<feature type="compositionally biased region" description="Basic residues" evidence="1">
    <location>
        <begin position="145"/>
        <end position="167"/>
    </location>
</feature>
<dbReference type="AlphaFoldDB" id="Q4SDM4"/>
<gene>
    <name evidence="2" type="ORF">GSTENG00019965001</name>
</gene>
<feature type="region of interest" description="Disordered" evidence="1">
    <location>
        <begin position="71"/>
        <end position="199"/>
    </location>
</feature>
<feature type="compositionally biased region" description="Polar residues" evidence="1">
    <location>
        <begin position="1"/>
        <end position="13"/>
    </location>
</feature>
<feature type="compositionally biased region" description="Basic and acidic residues" evidence="1">
    <location>
        <begin position="413"/>
        <end position="429"/>
    </location>
</feature>
<feature type="compositionally biased region" description="Low complexity" evidence="1">
    <location>
        <begin position="179"/>
        <end position="190"/>
    </location>
</feature>
<feature type="compositionally biased region" description="Low complexity" evidence="1">
    <location>
        <begin position="238"/>
        <end position="253"/>
    </location>
</feature>
<accession>Q4SDM4</accession>
<dbReference type="OrthoDB" id="26523at2759"/>
<evidence type="ECO:0000256" key="1">
    <source>
        <dbReference type="SAM" id="MobiDB-lite"/>
    </source>
</evidence>
<dbReference type="EMBL" id="CAAE01014634">
    <property type="protein sequence ID" value="CAG01258.1"/>
    <property type="molecule type" value="Genomic_DNA"/>
</dbReference>
<feature type="region of interest" description="Disordered" evidence="1">
    <location>
        <begin position="1"/>
        <end position="22"/>
    </location>
</feature>
<feature type="region of interest" description="Disordered" evidence="1">
    <location>
        <begin position="223"/>
        <end position="253"/>
    </location>
</feature>
<organism evidence="2">
    <name type="scientific">Tetraodon nigroviridis</name>
    <name type="common">Spotted green pufferfish</name>
    <name type="synonym">Chelonodon nigroviridis</name>
    <dbReference type="NCBI Taxonomy" id="99883"/>
    <lineage>
        <taxon>Eukaryota</taxon>
        <taxon>Metazoa</taxon>
        <taxon>Chordata</taxon>
        <taxon>Craniata</taxon>
        <taxon>Vertebrata</taxon>
        <taxon>Euteleostomi</taxon>
        <taxon>Actinopterygii</taxon>
        <taxon>Neopterygii</taxon>
        <taxon>Teleostei</taxon>
        <taxon>Neoteleostei</taxon>
        <taxon>Acanthomorphata</taxon>
        <taxon>Eupercaria</taxon>
        <taxon>Tetraodontiformes</taxon>
        <taxon>Tetradontoidea</taxon>
        <taxon>Tetraodontidae</taxon>
        <taxon>Tetraodon</taxon>
    </lineage>
</organism>
<reference evidence="2" key="2">
    <citation type="submission" date="2004-02" db="EMBL/GenBank/DDBJ databases">
        <authorList>
            <consortium name="Genoscope"/>
            <consortium name="Whitehead Institute Centre for Genome Research"/>
        </authorList>
    </citation>
    <scope>NUCLEOTIDE SEQUENCE</scope>
</reference>